<dbReference type="GeneID" id="113472658"/>
<feature type="compositionally biased region" description="Basic and acidic residues" evidence="1">
    <location>
        <begin position="106"/>
        <end position="131"/>
    </location>
</feature>
<accession>A0A3Q0JN98</accession>
<feature type="compositionally biased region" description="Basic and acidic residues" evidence="1">
    <location>
        <begin position="64"/>
        <end position="74"/>
    </location>
</feature>
<evidence type="ECO:0000256" key="1">
    <source>
        <dbReference type="SAM" id="MobiDB-lite"/>
    </source>
</evidence>
<keyword evidence="2" id="KW-1185">Reference proteome</keyword>
<dbReference type="KEGG" id="dci:113472658"/>
<dbReference type="RefSeq" id="XP_026688260.1">
    <property type="nucleotide sequence ID" value="XM_026832459.1"/>
</dbReference>
<name>A0A3Q0JN98_DIACI</name>
<feature type="region of interest" description="Disordered" evidence="1">
    <location>
        <begin position="92"/>
        <end position="153"/>
    </location>
</feature>
<protein>
    <submittedName>
        <fullName evidence="3">Uncharacterized protein LOC113472658</fullName>
    </submittedName>
</protein>
<dbReference type="PaxDb" id="121845-A0A3Q0JN98"/>
<dbReference type="Proteomes" id="UP000079169">
    <property type="component" value="Unplaced"/>
</dbReference>
<organism evidence="2 3">
    <name type="scientific">Diaphorina citri</name>
    <name type="common">Asian citrus psyllid</name>
    <dbReference type="NCBI Taxonomy" id="121845"/>
    <lineage>
        <taxon>Eukaryota</taxon>
        <taxon>Metazoa</taxon>
        <taxon>Ecdysozoa</taxon>
        <taxon>Arthropoda</taxon>
        <taxon>Hexapoda</taxon>
        <taxon>Insecta</taxon>
        <taxon>Pterygota</taxon>
        <taxon>Neoptera</taxon>
        <taxon>Paraneoptera</taxon>
        <taxon>Hemiptera</taxon>
        <taxon>Sternorrhyncha</taxon>
        <taxon>Psylloidea</taxon>
        <taxon>Psyllidae</taxon>
        <taxon>Diaphorininae</taxon>
        <taxon>Diaphorina</taxon>
    </lineage>
</organism>
<evidence type="ECO:0000313" key="2">
    <source>
        <dbReference type="Proteomes" id="UP000079169"/>
    </source>
</evidence>
<feature type="compositionally biased region" description="Basic and acidic residues" evidence="1">
    <location>
        <begin position="144"/>
        <end position="153"/>
    </location>
</feature>
<proteinExistence type="predicted"/>
<dbReference type="AlphaFoldDB" id="A0A3Q0JN98"/>
<evidence type="ECO:0000313" key="3">
    <source>
        <dbReference type="RefSeq" id="XP_026688260.1"/>
    </source>
</evidence>
<feature type="region of interest" description="Disordered" evidence="1">
    <location>
        <begin position="51"/>
        <end position="74"/>
    </location>
</feature>
<reference evidence="3" key="1">
    <citation type="submission" date="2025-08" db="UniProtKB">
        <authorList>
            <consortium name="RefSeq"/>
        </authorList>
    </citation>
    <scope>IDENTIFICATION</scope>
</reference>
<sequence length="153" mass="16970">MSDQTSSASNILKKLIQDPVKPLPIFTIGDYPLQKETVVIGDRVTKAVPAKTSTTGDIAPKQATKPDKKSKVETQWKGNLKDTLMIDIDAEPRNRANRKVLSVGEKSFKPKTEADRSAEVKKKPCKVECTSKSRTNNSHLKKPSNYDRTSDLC</sequence>
<gene>
    <name evidence="3" type="primary">LOC113472658</name>
</gene>